<keyword evidence="1" id="KW-0472">Membrane</keyword>
<organism evidence="2 3">
    <name type="scientific">Sphingomonas hominis</name>
    <dbReference type="NCBI Taxonomy" id="2741495"/>
    <lineage>
        <taxon>Bacteria</taxon>
        <taxon>Pseudomonadati</taxon>
        <taxon>Pseudomonadota</taxon>
        <taxon>Alphaproteobacteria</taxon>
        <taxon>Sphingomonadales</taxon>
        <taxon>Sphingomonadaceae</taxon>
        <taxon>Sphingomonas</taxon>
    </lineage>
</organism>
<dbReference type="RefSeq" id="WP_174191687.1">
    <property type="nucleotide sequence ID" value="NZ_JABULH010000001.1"/>
</dbReference>
<evidence type="ECO:0000313" key="2">
    <source>
        <dbReference type="EMBL" id="NTS63560.1"/>
    </source>
</evidence>
<dbReference type="EMBL" id="JABULH010000001">
    <property type="protein sequence ID" value="NTS63560.1"/>
    <property type="molecule type" value="Genomic_DNA"/>
</dbReference>
<sequence>MNRRSATSRTFSGWPVLAVLAILIAGVLYLTLARREPAVRAKPATGSAQAMALAAARDDAASKQAGDVSKQ</sequence>
<keyword evidence="3" id="KW-1185">Reference proteome</keyword>
<proteinExistence type="predicted"/>
<evidence type="ECO:0000256" key="1">
    <source>
        <dbReference type="SAM" id="Phobius"/>
    </source>
</evidence>
<feature type="transmembrane region" description="Helical" evidence="1">
    <location>
        <begin position="12"/>
        <end position="32"/>
    </location>
</feature>
<keyword evidence="1" id="KW-1133">Transmembrane helix</keyword>
<evidence type="ECO:0000313" key="3">
    <source>
        <dbReference type="Proteomes" id="UP000621447"/>
    </source>
</evidence>
<protein>
    <submittedName>
        <fullName evidence="2">Uncharacterized protein</fullName>
    </submittedName>
</protein>
<reference evidence="2 3" key="1">
    <citation type="submission" date="2020-06" db="EMBL/GenBank/DDBJ databases">
        <title>Sphingomonas hominis sp. nov., a member of the Sphingomonas, isolated from the hair of a 22-year-old girl.</title>
        <authorList>
            <person name="Zhang D.-F."/>
            <person name="Cui X.-W."/>
        </authorList>
    </citation>
    <scope>NUCLEOTIDE SEQUENCE [LARGE SCALE GENOMIC DNA]</scope>
    <source>
        <strain evidence="2 3">HHU CXW</strain>
    </source>
</reference>
<name>A0ABX2JBV8_9SPHN</name>
<comment type="caution">
    <text evidence="2">The sequence shown here is derived from an EMBL/GenBank/DDBJ whole genome shotgun (WGS) entry which is preliminary data.</text>
</comment>
<dbReference type="Proteomes" id="UP000621447">
    <property type="component" value="Unassembled WGS sequence"/>
</dbReference>
<accession>A0ABX2JBV8</accession>
<gene>
    <name evidence="2" type="ORF">HRV97_00120</name>
</gene>
<keyword evidence="1" id="KW-0812">Transmembrane</keyword>